<evidence type="ECO:0000313" key="2">
    <source>
        <dbReference type="EMBL" id="MBU3852525.1"/>
    </source>
</evidence>
<feature type="domain" description="GYF" evidence="1">
    <location>
        <begin position="990"/>
        <end position="1038"/>
    </location>
</feature>
<dbReference type="SUPFAM" id="SSF52490">
    <property type="entry name" value="Tubulin nucleotide-binding domain-like"/>
    <property type="match status" value="1"/>
</dbReference>
<dbReference type="Proteomes" id="UP000823865">
    <property type="component" value="Unassembled WGS sequence"/>
</dbReference>
<proteinExistence type="predicted"/>
<reference evidence="2" key="1">
    <citation type="journal article" date="2021" name="PeerJ">
        <title>Extensive microbial diversity within the chicken gut microbiome revealed by metagenomics and culture.</title>
        <authorList>
            <person name="Gilroy R."/>
            <person name="Ravi A."/>
            <person name="Getino M."/>
            <person name="Pursley I."/>
            <person name="Horton D.L."/>
            <person name="Alikhan N.F."/>
            <person name="Baker D."/>
            <person name="Gharbi K."/>
            <person name="Hall N."/>
            <person name="Watson M."/>
            <person name="Adriaenssens E.M."/>
            <person name="Foster-Nyarko E."/>
            <person name="Jarju S."/>
            <person name="Secka A."/>
            <person name="Antonio M."/>
            <person name="Oren A."/>
            <person name="Chaudhuri R.R."/>
            <person name="La Ragione R."/>
            <person name="Hildebrand F."/>
            <person name="Pallen M.J."/>
        </authorList>
    </citation>
    <scope>NUCLEOTIDE SEQUENCE</scope>
    <source>
        <strain evidence="2">G3-2149</strain>
    </source>
</reference>
<name>A0A9E2L5S0_9BACT</name>
<gene>
    <name evidence="2" type="ORF">H9789_01605</name>
</gene>
<dbReference type="AlphaFoldDB" id="A0A9E2L5S0"/>
<dbReference type="Pfam" id="PF13809">
    <property type="entry name" value="Tubulin_2"/>
    <property type="match status" value="1"/>
</dbReference>
<dbReference type="InterPro" id="IPR025904">
    <property type="entry name" value="Tubulin-like"/>
</dbReference>
<evidence type="ECO:0000313" key="3">
    <source>
        <dbReference type="Proteomes" id="UP000823865"/>
    </source>
</evidence>
<dbReference type="EMBL" id="JAHLFU010000026">
    <property type="protein sequence ID" value="MBU3852525.1"/>
    <property type="molecule type" value="Genomic_DNA"/>
</dbReference>
<comment type="caution">
    <text evidence="2">The sequence shown here is derived from an EMBL/GenBank/DDBJ whole genome shotgun (WGS) entry which is preliminary data.</text>
</comment>
<organism evidence="2 3">
    <name type="scientific">Candidatus Paraprevotella stercoravium</name>
    <dbReference type="NCBI Taxonomy" id="2838725"/>
    <lineage>
        <taxon>Bacteria</taxon>
        <taxon>Pseudomonadati</taxon>
        <taxon>Bacteroidota</taxon>
        <taxon>Bacteroidia</taxon>
        <taxon>Bacteroidales</taxon>
        <taxon>Prevotellaceae</taxon>
        <taxon>Paraprevotella</taxon>
    </lineage>
</organism>
<dbReference type="InterPro" id="IPR036525">
    <property type="entry name" value="Tubulin/FtsZ_GTPase_sf"/>
</dbReference>
<accession>A0A9E2L5S0</accession>
<sequence>MTKSYCNSNHILVGLGGTGGKILRAFKMRMFEEFPTQDERKKQSVSLLYVDSTDEMMPKDGKARPDFRVMGQDASFTNNEFLNIKAVDVEHILDHIGNYPSVKGIVNNVTAVKSAIGSLGQAAGQKRRAGRLLFAANAVGYVNSLRDAYARCEQISGNSSQTTIHIFAGLCGGTGSGSIIDVITQSRKTFPDAKILAYVMIPEMNLPKSDMDQGRYYQNGYAAMNELNALQTGRWCPQDVTGKGELKLYNDRIKGVADGLTVYSNVNENGVTINSLTELPKIVSDYVFARIFFVNNEDNVNEDIIRAYNFENMDSFALEYDEAGIPGADGRIPVARTKKVNSFGIKRVMYPELRILKHITYQVGENVLFQFKYNNWRENQGFVNEERNKDYRKEYLNADNLSNWMLDDLHLTLEHKILESDADYPSFNDYWHDKAIGYAEDAKKADCPLNELDNIMNDFFVQHFREEGVEAFYRGKERAIPEMAREIRHKVELELFEKWKVGDVSIVELQKVSKLLLEHLNDIRIDLEKKANDEKGIYDACDHDRGANVEEWSGLGILQRMVNKGARLYADHQTILTDYYVSKTKLIAWEFAKKLAAKVLIEIGKMDSDISAFGQKINDAIDETERLVAAQRKINKGLEDMKGAIIEVSEDEAMSEFEVEIITDKVTMPEISRQLRASILPNEDFINFGNLANSITIDDIKDAFDIRLSQIVKERHDQKAESDKKVLGLNILTQLQQKLKTDDDIKAFASKIVNQSGVYLKLSNDQIQLHLRNNEGDLSPTNPASINKKAILVSIPSPDDNEGLKKFADKLEEAFKNSFNQSTARTTITVNRSSPRKDELSIITVSYCFPVRAIEWMQPYKLRYEQYLETGNAATDECNAILLHSEGDGTQYPSLFAVDNPEEIAQQALQAQQMQQMQPQMQQPQMQPQMQQMQMQPHMQQMQMQSQMQQMQMQPQMQQMQAQAPGMPPMPGAPVPPPIAQQPKPEVSLFMAVNGQQYGPYNTDMCIQMVQGGQLTKETLVWMEGLPAWTQAGMVPALQFLFAPPAPAAGPAMPPIPPVGGGMPPVM</sequence>
<dbReference type="Pfam" id="PF14237">
    <property type="entry name" value="GYF_2"/>
    <property type="match status" value="1"/>
</dbReference>
<dbReference type="Gene3D" id="3.40.50.1440">
    <property type="entry name" value="Tubulin/FtsZ, GTPase domain"/>
    <property type="match status" value="1"/>
</dbReference>
<reference evidence="2" key="2">
    <citation type="submission" date="2021-04" db="EMBL/GenBank/DDBJ databases">
        <authorList>
            <person name="Gilroy R."/>
        </authorList>
    </citation>
    <scope>NUCLEOTIDE SEQUENCE</scope>
    <source>
        <strain evidence="2">G3-2149</strain>
    </source>
</reference>
<evidence type="ECO:0000259" key="1">
    <source>
        <dbReference type="Pfam" id="PF14237"/>
    </source>
</evidence>
<protein>
    <submittedName>
        <fullName evidence="2">DUF4339 domain-containing protein</fullName>
    </submittedName>
</protein>
<dbReference type="InterPro" id="IPR025640">
    <property type="entry name" value="GYF_2"/>
</dbReference>